<dbReference type="STRING" id="402881.Plav_0383"/>
<keyword evidence="3 5" id="KW-1133">Transmembrane helix</keyword>
<evidence type="ECO:0000256" key="1">
    <source>
        <dbReference type="ARBA" id="ARBA00004167"/>
    </source>
</evidence>
<keyword evidence="2 5" id="KW-0812">Transmembrane</keyword>
<feature type="transmembrane region" description="Helical" evidence="5">
    <location>
        <begin position="20"/>
        <end position="43"/>
    </location>
</feature>
<dbReference type="PANTHER" id="PTHR36985">
    <property type="entry name" value="TRANSLOCATION AND ASSEMBLY MODULE SUBUNIT TAMB"/>
    <property type="match status" value="1"/>
</dbReference>
<accession>A7HQ23</accession>
<keyword evidence="4 5" id="KW-0472">Membrane</keyword>
<organism evidence="7 8">
    <name type="scientific">Parvibaculum lavamentivorans (strain DS-1 / DSM 13023 / NCIMB 13966)</name>
    <dbReference type="NCBI Taxonomy" id="402881"/>
    <lineage>
        <taxon>Bacteria</taxon>
        <taxon>Pseudomonadati</taxon>
        <taxon>Pseudomonadota</taxon>
        <taxon>Alphaproteobacteria</taxon>
        <taxon>Hyphomicrobiales</taxon>
        <taxon>Parvibaculaceae</taxon>
        <taxon>Parvibaculum</taxon>
    </lineage>
</organism>
<dbReference type="GO" id="GO:0097347">
    <property type="term" value="C:TAM protein secretion complex"/>
    <property type="evidence" value="ECO:0007669"/>
    <property type="project" value="TreeGrafter"/>
</dbReference>
<evidence type="ECO:0000256" key="5">
    <source>
        <dbReference type="SAM" id="Phobius"/>
    </source>
</evidence>
<sequence>MAGQDRVNGAAAWVPALGRIALGAVFAFFGLVLLLIVTVIAVLNISPARQALLDYALEAINTGETLIEIGDIGGTWPGRLRLSDFSISDAEGTWLRLERAELEWRPLALWSGELHVTALDVTGLEVERAPGGEESAADDDGGFSMPALPFAIQLDRFDIRQTRLGRELIGDEVLFDASGQAGISRRLTALQINAERRDDVPGTAEISFRYVAGPERGQLRARIVDGGGGKPGIAAGLMGGEFERLSIEATGESLAGLITGELKADAGDYLQTEIDAHGAVGERLNITFKADASGRVVRRELEAIGSPEAITLSGKLTETGNGEFTLETMTAEAGELRLAGAATARQLTADQYGIEAEGTLSGLDRLLDAEDAELLATAGWRIRGDVDSGFTAVTIDEAEVTTAAGTAQFSGALSLGDVFSVSGEGGAEISDLRPLGDLLGQPLRGTATLSLSDFTLEGETGSGEISLTTSAIETDDAALDRLLARGVEGEARFELGEGGTIALPGFSITAGEGFSLEGNGALAADGMPRGVASLQVTEVSGLLPDADTSGALTAHAAIDGPLETANVTLTAELSGGRLAGFDARQARLDATLRNGSGPASFRLNGREGSAALDMQVTLPEEGGVRLTAIDANIFGATLTGDLAVSPEGLASGKIGGERVPLQPLGVLAGLPLEGRADMALTLSAQGGKQDALLTLGSRRIDMELTDSLTIERVEVRAALSDLFGEASIDAGAEAASGGSGNTRFTTLNLKAAGPLERMEIEAHLAGERLTLKAEPVSLDIEALYEPEALTLQRFDAALGEATARLTEPARLEMGSGPMRLRDLAVDFNSKAGPGRLTGSLTLRERAALVSLDVNRLPLELLVPFLPLEATGGTASGTIEMDTGREQAEVDLQIADLELVEGGMEARPDFDTKVNASWARRRLALRVSAQGVSEEPFLLQASLPLIRDPQGAWPMLPERGAVDGSLTWRGPIETLMALADLPGQRLTGQAEIALTAEGDISAPLVSGQARISNGTFENFETGTAMRDLEVVIRGERSEAMSFTMSARDSGDGRLTGEGTVSLAADASPAVDIRTQFSDMQVVRRQDLVLAVNGALALTAPALPPSLDQPMLLEGELTTTTARFHVPEQLPGGVAHIDVILVRGPGEADIVEEPEEAPPLPLMLDVRLAIGNPPARVTGRGINSLWTGSVTLTGLAEDPTVNGRIVSERGTLDFAGKTFVLSRGRVIFSGEKPIDPRLDIALDYSRSDFDATISVTGRGSAPKIGLSSSPSLPRDEIISRILFENGVGELSALEAAQLASTAAELSGGGFGGFGILNEIQNTLGLDVLRLDQGSSGGTMVSAGKYIREGVYVGVEQGALASDSGVRVEIDITDNISVDTKLGNDASSDVGVNWKWDY</sequence>
<dbReference type="KEGG" id="pla:Plav_0383"/>
<dbReference type="eggNOG" id="COG2911">
    <property type="taxonomic scope" value="Bacteria"/>
</dbReference>
<evidence type="ECO:0000259" key="6">
    <source>
        <dbReference type="Pfam" id="PF04357"/>
    </source>
</evidence>
<gene>
    <name evidence="7" type="ordered locus">Plav_0383</name>
</gene>
<dbReference type="RefSeq" id="WP_011995297.1">
    <property type="nucleotide sequence ID" value="NC_009719.1"/>
</dbReference>
<name>A7HQ23_PARL1</name>
<feature type="domain" description="Translocation and assembly module TamB C-terminal" evidence="6">
    <location>
        <begin position="1043"/>
        <end position="1395"/>
    </location>
</feature>
<dbReference type="GO" id="GO:0009306">
    <property type="term" value="P:protein secretion"/>
    <property type="evidence" value="ECO:0007669"/>
    <property type="project" value="InterPro"/>
</dbReference>
<reference evidence="7 8" key="1">
    <citation type="journal article" date="2011" name="Stand. Genomic Sci.">
        <title>Complete genome sequence of Parvibaculum lavamentivorans type strain (DS-1(T)).</title>
        <authorList>
            <person name="Schleheck D."/>
            <person name="Weiss M."/>
            <person name="Pitluck S."/>
            <person name="Bruce D."/>
            <person name="Land M.L."/>
            <person name="Han S."/>
            <person name="Saunders E."/>
            <person name="Tapia R."/>
            <person name="Detter C."/>
            <person name="Brettin T."/>
            <person name="Han J."/>
            <person name="Woyke T."/>
            <person name="Goodwin L."/>
            <person name="Pennacchio L."/>
            <person name="Nolan M."/>
            <person name="Cook A.M."/>
            <person name="Kjelleberg S."/>
            <person name="Thomas T."/>
        </authorList>
    </citation>
    <scope>NUCLEOTIDE SEQUENCE [LARGE SCALE GENOMIC DNA]</scope>
    <source>
        <strain evidence="8">DS-1 / DSM 13023 / NCIMB 13966</strain>
    </source>
</reference>
<proteinExistence type="predicted"/>
<protein>
    <recommendedName>
        <fullName evidence="6">Translocation and assembly module TamB C-terminal domain-containing protein</fullName>
    </recommendedName>
</protein>
<dbReference type="InterPro" id="IPR007452">
    <property type="entry name" value="TamB_C"/>
</dbReference>
<dbReference type="EMBL" id="CP000774">
    <property type="protein sequence ID" value="ABS62006.1"/>
    <property type="molecule type" value="Genomic_DNA"/>
</dbReference>
<comment type="subcellular location">
    <subcellularLocation>
        <location evidence="1">Membrane</location>
        <topology evidence="1">Single-pass membrane protein</topology>
    </subcellularLocation>
</comment>
<dbReference type="HOGENOM" id="CLU_002202_0_0_5"/>
<evidence type="ECO:0000313" key="7">
    <source>
        <dbReference type="EMBL" id="ABS62006.1"/>
    </source>
</evidence>
<evidence type="ECO:0000256" key="2">
    <source>
        <dbReference type="ARBA" id="ARBA00022692"/>
    </source>
</evidence>
<dbReference type="Proteomes" id="UP000006377">
    <property type="component" value="Chromosome"/>
</dbReference>
<dbReference type="GO" id="GO:0005886">
    <property type="term" value="C:plasma membrane"/>
    <property type="evidence" value="ECO:0007669"/>
    <property type="project" value="InterPro"/>
</dbReference>
<evidence type="ECO:0000313" key="8">
    <source>
        <dbReference type="Proteomes" id="UP000006377"/>
    </source>
</evidence>
<dbReference type="Pfam" id="PF04357">
    <property type="entry name" value="TamB"/>
    <property type="match status" value="1"/>
</dbReference>
<keyword evidence="8" id="KW-1185">Reference proteome</keyword>
<dbReference type="OrthoDB" id="7784409at2"/>
<evidence type="ECO:0000256" key="4">
    <source>
        <dbReference type="ARBA" id="ARBA00023136"/>
    </source>
</evidence>
<evidence type="ECO:0000256" key="3">
    <source>
        <dbReference type="ARBA" id="ARBA00022989"/>
    </source>
</evidence>
<dbReference type="PANTHER" id="PTHR36985:SF1">
    <property type="entry name" value="TRANSLOCATION AND ASSEMBLY MODULE SUBUNIT TAMB"/>
    <property type="match status" value="1"/>
</dbReference>